<dbReference type="AlphaFoldDB" id="A0AA35XSP6"/>
<sequence>MNASEQQKEATLGGKMPKKKPYPYMAPVLSDYGKLTEVTQMATVSASVSTINLSAADVIT</sequence>
<organism evidence="1 2">
    <name type="scientific">Methylococcus capsulatus</name>
    <dbReference type="NCBI Taxonomy" id="414"/>
    <lineage>
        <taxon>Bacteria</taxon>
        <taxon>Pseudomonadati</taxon>
        <taxon>Pseudomonadota</taxon>
        <taxon>Gammaproteobacteria</taxon>
        <taxon>Methylococcales</taxon>
        <taxon>Methylococcaceae</taxon>
        <taxon>Methylococcus</taxon>
    </lineage>
</organism>
<dbReference type="RefSeq" id="WP_282213495.1">
    <property type="nucleotide sequence ID" value="NZ_OX458332.1"/>
</dbReference>
<dbReference type="EMBL" id="OX458332">
    <property type="protein sequence ID" value="CAI8738662.1"/>
    <property type="molecule type" value="Genomic_DNA"/>
</dbReference>
<proteinExistence type="predicted"/>
<protein>
    <submittedName>
        <fullName evidence="1">Uncharacterized protein</fullName>
    </submittedName>
</protein>
<accession>A0AA35XSP6</accession>
<name>A0AA35XSP6_METCP</name>
<evidence type="ECO:0000313" key="1">
    <source>
        <dbReference type="EMBL" id="CAI8738662.1"/>
    </source>
</evidence>
<evidence type="ECO:0000313" key="2">
    <source>
        <dbReference type="Proteomes" id="UP001158598"/>
    </source>
</evidence>
<reference evidence="1" key="1">
    <citation type="submission" date="2023-03" db="EMBL/GenBank/DDBJ databases">
        <authorList>
            <person name="Pearce D."/>
        </authorList>
    </citation>
    <scope>NUCLEOTIDE SEQUENCE</scope>
    <source>
        <strain evidence="1">Mc</strain>
    </source>
</reference>
<dbReference type="Proteomes" id="UP001158598">
    <property type="component" value="Chromosome"/>
</dbReference>
<gene>
    <name evidence="1" type="ORF">MCNOR_0419</name>
</gene>